<dbReference type="Proteomes" id="UP000664698">
    <property type="component" value="Unassembled WGS sequence"/>
</dbReference>
<gene>
    <name evidence="1" type="ORF">J0A67_04665</name>
</gene>
<protein>
    <submittedName>
        <fullName evidence="1">Uncharacterized protein</fullName>
    </submittedName>
</protein>
<name>A0ABS3BLH2_9BACT</name>
<evidence type="ECO:0000313" key="1">
    <source>
        <dbReference type="EMBL" id="MBN7800140.1"/>
    </source>
</evidence>
<sequence length="91" mass="10452">MAFLPHPSFQPHPNPLLEEREFEQWQTWRSSSPVCVARWYLTPVLVTNTLLTDCAEAETDAKRRMEIRRNRNAGIIGGINRLQSGGREVGF</sequence>
<accession>A0ABS3BLH2</accession>
<dbReference type="EMBL" id="JAFKCW010000001">
    <property type="protein sequence ID" value="MBN7800140.1"/>
    <property type="molecule type" value="Genomic_DNA"/>
</dbReference>
<dbReference type="RefSeq" id="WP_206568099.1">
    <property type="nucleotide sequence ID" value="NZ_JAFKCW010000001.1"/>
</dbReference>
<keyword evidence="2" id="KW-1185">Reference proteome</keyword>
<organism evidence="1 2">
    <name type="scientific">Algoriphagus aestuariicola</name>
    <dbReference type="NCBI Taxonomy" id="1852016"/>
    <lineage>
        <taxon>Bacteria</taxon>
        <taxon>Pseudomonadati</taxon>
        <taxon>Bacteroidota</taxon>
        <taxon>Cytophagia</taxon>
        <taxon>Cytophagales</taxon>
        <taxon>Cyclobacteriaceae</taxon>
        <taxon>Algoriphagus</taxon>
    </lineage>
</organism>
<evidence type="ECO:0000313" key="2">
    <source>
        <dbReference type="Proteomes" id="UP000664698"/>
    </source>
</evidence>
<reference evidence="1 2" key="1">
    <citation type="submission" date="2021-03" db="EMBL/GenBank/DDBJ databases">
        <title>novel species isolated from a fishpond in China.</title>
        <authorList>
            <person name="Lu H."/>
            <person name="Cai Z."/>
        </authorList>
    </citation>
    <scope>NUCLEOTIDE SEQUENCE [LARGE SCALE GENOMIC DNA]</scope>
    <source>
        <strain evidence="1 2">JCM 31546</strain>
    </source>
</reference>
<comment type="caution">
    <text evidence="1">The sequence shown here is derived from an EMBL/GenBank/DDBJ whole genome shotgun (WGS) entry which is preliminary data.</text>
</comment>
<proteinExistence type="predicted"/>